<keyword evidence="3" id="KW-1185">Reference proteome</keyword>
<gene>
    <name evidence="2" type="ORF">B0H16DRAFT_1474701</name>
</gene>
<evidence type="ECO:0000256" key="1">
    <source>
        <dbReference type="SAM" id="MobiDB-lite"/>
    </source>
</evidence>
<organism evidence="2 3">
    <name type="scientific">Mycena metata</name>
    <dbReference type="NCBI Taxonomy" id="1033252"/>
    <lineage>
        <taxon>Eukaryota</taxon>
        <taxon>Fungi</taxon>
        <taxon>Dikarya</taxon>
        <taxon>Basidiomycota</taxon>
        <taxon>Agaricomycotina</taxon>
        <taxon>Agaricomycetes</taxon>
        <taxon>Agaricomycetidae</taxon>
        <taxon>Agaricales</taxon>
        <taxon>Marasmiineae</taxon>
        <taxon>Mycenaceae</taxon>
        <taxon>Mycena</taxon>
    </lineage>
</organism>
<feature type="region of interest" description="Disordered" evidence="1">
    <location>
        <begin position="340"/>
        <end position="364"/>
    </location>
</feature>
<evidence type="ECO:0000313" key="2">
    <source>
        <dbReference type="EMBL" id="KAJ7719815.1"/>
    </source>
</evidence>
<name>A0AAD7HGS3_9AGAR</name>
<protein>
    <submittedName>
        <fullName evidence="2">Uncharacterized protein</fullName>
    </submittedName>
</protein>
<evidence type="ECO:0000313" key="3">
    <source>
        <dbReference type="Proteomes" id="UP001215598"/>
    </source>
</evidence>
<dbReference type="EMBL" id="JARKIB010000247">
    <property type="protein sequence ID" value="KAJ7719815.1"/>
    <property type="molecule type" value="Genomic_DNA"/>
</dbReference>
<sequence>MSPDPPTPEAPDPFSPLSTAKPALWTPQSPRFLCAKYGREEQAKMFPHGLDRRKCQTQAVAMHAVIVVVGSIVREDATESAHKIDIAVAVVANKLGIYNGVTEGLNGNTNTEKFEHCIRISGKASDGPGSADSLGRHITYPNRGWYWLRYWLQPGQGAGGYCIGYWLLLAAAGQGTGYIPAATGLQLGTVPATYWAATGLQLGRILATILGRCWAGYRLQYWCSWARYRLHAGLLLGRDTGYDTGPLLGKVPATILGCYWAGYRLRYWATAGHGISYDIGLLLGEGLRYCIHLRRERLLRLCAQWQRSISTDDTLPPWGPTTDDLLTVHLEQQTAGCGEDRYRGYVESDEESGNGSDGDDEDFEMVDTFNIADVYRGMYREEEDTHDEDKQIP</sequence>
<feature type="region of interest" description="Disordered" evidence="1">
    <location>
        <begin position="1"/>
        <end position="23"/>
    </location>
</feature>
<dbReference type="Proteomes" id="UP001215598">
    <property type="component" value="Unassembled WGS sequence"/>
</dbReference>
<accession>A0AAD7HGS3</accession>
<proteinExistence type="predicted"/>
<comment type="caution">
    <text evidence="2">The sequence shown here is derived from an EMBL/GenBank/DDBJ whole genome shotgun (WGS) entry which is preliminary data.</text>
</comment>
<dbReference type="AlphaFoldDB" id="A0AAD7HGS3"/>
<feature type="compositionally biased region" description="Pro residues" evidence="1">
    <location>
        <begin position="1"/>
        <end position="14"/>
    </location>
</feature>
<feature type="compositionally biased region" description="Acidic residues" evidence="1">
    <location>
        <begin position="347"/>
        <end position="364"/>
    </location>
</feature>
<reference evidence="2" key="1">
    <citation type="submission" date="2023-03" db="EMBL/GenBank/DDBJ databases">
        <title>Massive genome expansion in bonnet fungi (Mycena s.s.) driven by repeated elements and novel gene families across ecological guilds.</title>
        <authorList>
            <consortium name="Lawrence Berkeley National Laboratory"/>
            <person name="Harder C.B."/>
            <person name="Miyauchi S."/>
            <person name="Viragh M."/>
            <person name="Kuo A."/>
            <person name="Thoen E."/>
            <person name="Andreopoulos B."/>
            <person name="Lu D."/>
            <person name="Skrede I."/>
            <person name="Drula E."/>
            <person name="Henrissat B."/>
            <person name="Morin E."/>
            <person name="Kohler A."/>
            <person name="Barry K."/>
            <person name="LaButti K."/>
            <person name="Morin E."/>
            <person name="Salamov A."/>
            <person name="Lipzen A."/>
            <person name="Mereny Z."/>
            <person name="Hegedus B."/>
            <person name="Baldrian P."/>
            <person name="Stursova M."/>
            <person name="Weitz H."/>
            <person name="Taylor A."/>
            <person name="Grigoriev I.V."/>
            <person name="Nagy L.G."/>
            <person name="Martin F."/>
            <person name="Kauserud H."/>
        </authorList>
    </citation>
    <scope>NUCLEOTIDE SEQUENCE</scope>
    <source>
        <strain evidence="2">CBHHK182m</strain>
    </source>
</reference>